<dbReference type="KEGG" id="kne:92179065"/>
<keyword evidence="6 7" id="KW-0472">Membrane</keyword>
<evidence type="ECO:0000256" key="6">
    <source>
        <dbReference type="ARBA" id="ARBA00023136"/>
    </source>
</evidence>
<dbReference type="PANTHER" id="PTHR48022:SF52">
    <property type="entry name" value="SUGAR TRANSPORTER, PUTATIVE-RELATED"/>
    <property type="match status" value="1"/>
</dbReference>
<reference evidence="9 10" key="1">
    <citation type="journal article" date="2024" name="bioRxiv">
        <title>Comparative genomics of Cryptococcus and Kwoniella reveals pathogenesis evolution and contrasting karyotype dynamics via intercentromeric recombination or chromosome fusion.</title>
        <authorList>
            <person name="Coelho M.A."/>
            <person name="David-Palma M."/>
            <person name="Shea T."/>
            <person name="Bowers K."/>
            <person name="McGinley-Smith S."/>
            <person name="Mohammad A.W."/>
            <person name="Gnirke A."/>
            <person name="Yurkov A.M."/>
            <person name="Nowrousian M."/>
            <person name="Sun S."/>
            <person name="Cuomo C.A."/>
            <person name="Heitman J."/>
        </authorList>
    </citation>
    <scope>NUCLEOTIDE SEQUENCE [LARGE SCALE GENOMIC DNA]</scope>
    <source>
        <strain evidence="9 10">CBS 13917</strain>
    </source>
</reference>
<dbReference type="PROSITE" id="PS00216">
    <property type="entry name" value="SUGAR_TRANSPORT_1"/>
    <property type="match status" value="2"/>
</dbReference>
<name>A0AAW0Z386_9TREE</name>
<dbReference type="SUPFAM" id="SSF103473">
    <property type="entry name" value="MFS general substrate transporter"/>
    <property type="match status" value="1"/>
</dbReference>
<feature type="transmembrane region" description="Helical" evidence="7">
    <location>
        <begin position="162"/>
        <end position="181"/>
    </location>
</feature>
<dbReference type="InterPro" id="IPR020846">
    <property type="entry name" value="MFS_dom"/>
</dbReference>
<feature type="transmembrane region" description="Helical" evidence="7">
    <location>
        <begin position="187"/>
        <end position="211"/>
    </location>
</feature>
<comment type="subcellular location">
    <subcellularLocation>
        <location evidence="1">Membrane</location>
        <topology evidence="1">Multi-pass membrane protein</topology>
    </subcellularLocation>
</comment>
<keyword evidence="4 7" id="KW-0812">Transmembrane</keyword>
<feature type="transmembrane region" description="Helical" evidence="7">
    <location>
        <begin position="29"/>
        <end position="49"/>
    </location>
</feature>
<evidence type="ECO:0000313" key="10">
    <source>
        <dbReference type="Proteomes" id="UP001388673"/>
    </source>
</evidence>
<feature type="transmembrane region" description="Helical" evidence="7">
    <location>
        <begin position="382"/>
        <end position="405"/>
    </location>
</feature>
<organism evidence="9 10">
    <name type="scientific">Kwoniella newhampshirensis</name>
    <dbReference type="NCBI Taxonomy" id="1651941"/>
    <lineage>
        <taxon>Eukaryota</taxon>
        <taxon>Fungi</taxon>
        <taxon>Dikarya</taxon>
        <taxon>Basidiomycota</taxon>
        <taxon>Agaricomycotina</taxon>
        <taxon>Tremellomycetes</taxon>
        <taxon>Tremellales</taxon>
        <taxon>Cryptococcaceae</taxon>
        <taxon>Kwoniella</taxon>
    </lineage>
</organism>
<feature type="transmembrane region" description="Helical" evidence="7">
    <location>
        <begin position="447"/>
        <end position="466"/>
    </location>
</feature>
<feature type="domain" description="Major facilitator superfamily (MFS) profile" evidence="8">
    <location>
        <begin position="31"/>
        <end position="470"/>
    </location>
</feature>
<comment type="caution">
    <text evidence="9">The sequence shown here is derived from an EMBL/GenBank/DDBJ whole genome shotgun (WGS) entry which is preliminary data.</text>
</comment>
<dbReference type="AlphaFoldDB" id="A0AAW0Z386"/>
<feature type="transmembrane region" description="Helical" evidence="7">
    <location>
        <begin position="69"/>
        <end position="88"/>
    </location>
</feature>
<evidence type="ECO:0000313" key="9">
    <source>
        <dbReference type="EMBL" id="KAK8864556.1"/>
    </source>
</evidence>
<dbReference type="GeneID" id="92179065"/>
<protein>
    <recommendedName>
        <fullName evidence="8">Major facilitator superfamily (MFS) profile domain-containing protein</fullName>
    </recommendedName>
</protein>
<evidence type="ECO:0000256" key="5">
    <source>
        <dbReference type="ARBA" id="ARBA00022989"/>
    </source>
</evidence>
<dbReference type="GO" id="GO:0005351">
    <property type="term" value="F:carbohydrate:proton symporter activity"/>
    <property type="evidence" value="ECO:0007669"/>
    <property type="project" value="TreeGrafter"/>
</dbReference>
<dbReference type="InterPro" id="IPR005828">
    <property type="entry name" value="MFS_sugar_transport-like"/>
</dbReference>
<dbReference type="InterPro" id="IPR005829">
    <property type="entry name" value="Sugar_transporter_CS"/>
</dbReference>
<feature type="transmembrane region" description="Helical" evidence="7">
    <location>
        <begin position="129"/>
        <end position="150"/>
    </location>
</feature>
<evidence type="ECO:0000256" key="3">
    <source>
        <dbReference type="ARBA" id="ARBA00022448"/>
    </source>
</evidence>
<keyword evidence="3" id="KW-0813">Transport</keyword>
<comment type="similarity">
    <text evidence="2">Belongs to the major facilitator superfamily. Sugar transporter (TC 2.A.1.1) family.</text>
</comment>
<feature type="transmembrane region" description="Helical" evidence="7">
    <location>
        <begin position="281"/>
        <end position="303"/>
    </location>
</feature>
<dbReference type="InterPro" id="IPR036259">
    <property type="entry name" value="MFS_trans_sf"/>
</dbReference>
<dbReference type="Gene3D" id="1.20.1250.20">
    <property type="entry name" value="MFS general substrate transporter like domains"/>
    <property type="match status" value="1"/>
</dbReference>
<feature type="transmembrane region" description="Helical" evidence="7">
    <location>
        <begin position="100"/>
        <end position="117"/>
    </location>
</feature>
<evidence type="ECO:0000256" key="2">
    <source>
        <dbReference type="ARBA" id="ARBA00010992"/>
    </source>
</evidence>
<dbReference type="PROSITE" id="PS50850">
    <property type="entry name" value="MFS"/>
    <property type="match status" value="1"/>
</dbReference>
<dbReference type="Pfam" id="PF00083">
    <property type="entry name" value="Sugar_tr"/>
    <property type="match status" value="1"/>
</dbReference>
<evidence type="ECO:0000259" key="8">
    <source>
        <dbReference type="PROSITE" id="PS50850"/>
    </source>
</evidence>
<accession>A0AAW0Z386</accession>
<feature type="transmembrane region" description="Helical" evidence="7">
    <location>
        <begin position="417"/>
        <end position="435"/>
    </location>
</feature>
<evidence type="ECO:0000256" key="7">
    <source>
        <dbReference type="SAM" id="Phobius"/>
    </source>
</evidence>
<evidence type="ECO:0000256" key="4">
    <source>
        <dbReference type="ARBA" id="ARBA00022692"/>
    </source>
</evidence>
<keyword evidence="10" id="KW-1185">Reference proteome</keyword>
<dbReference type="InterPro" id="IPR050360">
    <property type="entry name" value="MFS_Sugar_Transporters"/>
</dbReference>
<dbReference type="RefSeq" id="XP_066804852.1">
    <property type="nucleotide sequence ID" value="XM_066944929.1"/>
</dbReference>
<gene>
    <name evidence="9" type="ORF">IAR55_001806</name>
</gene>
<dbReference type="FunFam" id="1.20.1250.20:FF:000134">
    <property type="entry name" value="MFS sugar transporter protein"/>
    <property type="match status" value="1"/>
</dbReference>
<keyword evidence="5 7" id="KW-1133">Transmembrane helix</keyword>
<dbReference type="EMBL" id="JBCAWK010000003">
    <property type="protein sequence ID" value="KAK8864556.1"/>
    <property type="molecule type" value="Genomic_DNA"/>
</dbReference>
<dbReference type="Proteomes" id="UP001388673">
    <property type="component" value="Unassembled WGS sequence"/>
</dbReference>
<dbReference type="PANTHER" id="PTHR48022">
    <property type="entry name" value="PLASTIDIC GLUCOSE TRANSPORTER 4"/>
    <property type="match status" value="1"/>
</dbReference>
<feature type="transmembrane region" description="Helical" evidence="7">
    <location>
        <begin position="323"/>
        <end position="341"/>
    </location>
</feature>
<evidence type="ECO:0000256" key="1">
    <source>
        <dbReference type="ARBA" id="ARBA00004141"/>
    </source>
</evidence>
<sequence length="527" mass="58309">MSPTKPAYTTWQNNTNATWYKDAGLRKSMISIFVLYFCVFTLGYDGSLLNGLQTLEQWQIYFDHPSGGTLGLISMVMYFPNLVVPLLASWISEKYGRRPPVFIGSIICIIGTFVVTFSNSRGMFMGGRAILGAGISMQGVTAPALLLELAHPRLRSIAGASYLTVYYVGSTTSAWICYGTQSMDSNWAWRIPCLIMCTGVVIVLVYVSLGLMPESPRWMIKNGQHEKALRLLAAMHANGDEQDELVVRSIAEIEASLELDRQAKHTGYSAFLKTPGNRRRLLVIFMLATGTQLNGVGLVSYYLAPILSLVGITERGQQAGLNGGLAIFNLVCSVVAAQVVDRWGRRPLWLLGNSGQLVCFILITALSGAFANNAIPALGISVIPFLYLYYGFYDICWTVLPNLYIPEITPYHLRTKALSIYAIIQAVSITFNQYVNPVALEKIAWKYYIVYVVVILAYLIYAYFCLVETKGYTIEEVSRLFDGEDAAADVEHQATEIVGLDQLDDKAQVSHVEDSHVLSGAHTGRRD</sequence>
<dbReference type="GO" id="GO:0016020">
    <property type="term" value="C:membrane"/>
    <property type="evidence" value="ECO:0007669"/>
    <property type="project" value="UniProtKB-SubCell"/>
</dbReference>
<proteinExistence type="inferred from homology"/>
<feature type="transmembrane region" description="Helical" evidence="7">
    <location>
        <begin position="348"/>
        <end position="370"/>
    </location>
</feature>